<evidence type="ECO:0000256" key="1">
    <source>
        <dbReference type="ARBA" id="ARBA00004141"/>
    </source>
</evidence>
<evidence type="ECO:0000256" key="2">
    <source>
        <dbReference type="ARBA" id="ARBA00022692"/>
    </source>
</evidence>
<dbReference type="PROSITE" id="PS50261">
    <property type="entry name" value="G_PROTEIN_RECEP_F2_4"/>
    <property type="match status" value="1"/>
</dbReference>
<organism evidence="10 11">
    <name type="scientific">Polyplax serrata</name>
    <name type="common">Common mouse louse</name>
    <dbReference type="NCBI Taxonomy" id="468196"/>
    <lineage>
        <taxon>Eukaryota</taxon>
        <taxon>Metazoa</taxon>
        <taxon>Ecdysozoa</taxon>
        <taxon>Arthropoda</taxon>
        <taxon>Hexapoda</taxon>
        <taxon>Insecta</taxon>
        <taxon>Pterygota</taxon>
        <taxon>Neoptera</taxon>
        <taxon>Paraneoptera</taxon>
        <taxon>Psocodea</taxon>
        <taxon>Troctomorpha</taxon>
        <taxon>Phthiraptera</taxon>
        <taxon>Anoplura</taxon>
        <taxon>Polyplacidae</taxon>
        <taxon>Polyplax</taxon>
    </lineage>
</organism>
<comment type="subcellular location">
    <subcellularLocation>
        <location evidence="1">Membrane</location>
        <topology evidence="1">Multi-pass membrane protein</topology>
    </subcellularLocation>
</comment>
<dbReference type="SUPFAM" id="SSF81321">
    <property type="entry name" value="Family A G protein-coupled receptor-like"/>
    <property type="match status" value="1"/>
</dbReference>
<reference evidence="10 11" key="1">
    <citation type="submission" date="2023-09" db="EMBL/GenBank/DDBJ databases">
        <title>Genomes of two closely related lineages of the louse Polyplax serrata with different host specificities.</title>
        <authorList>
            <person name="Martinu J."/>
            <person name="Tarabai H."/>
            <person name="Stefka J."/>
            <person name="Hypsa V."/>
        </authorList>
    </citation>
    <scope>NUCLEOTIDE SEQUENCE [LARGE SCALE GENOMIC DNA]</scope>
    <source>
        <strain evidence="10">98ZLc_SE</strain>
    </source>
</reference>
<evidence type="ECO:0000313" key="10">
    <source>
        <dbReference type="EMBL" id="KAK6620445.1"/>
    </source>
</evidence>
<evidence type="ECO:0000256" key="3">
    <source>
        <dbReference type="ARBA" id="ARBA00022989"/>
    </source>
</evidence>
<feature type="transmembrane region" description="Helical" evidence="8">
    <location>
        <begin position="279"/>
        <end position="303"/>
    </location>
</feature>
<name>A0ABR1AJ96_POLSC</name>
<accession>A0ABR1AJ96</accession>
<dbReference type="PANTHER" id="PTHR45620">
    <property type="entry name" value="PDF RECEPTOR-LIKE PROTEIN-RELATED"/>
    <property type="match status" value="1"/>
</dbReference>
<keyword evidence="5 8" id="KW-0472">Membrane</keyword>
<dbReference type="EMBL" id="JAWJWF010000048">
    <property type="protein sequence ID" value="KAK6620445.1"/>
    <property type="molecule type" value="Genomic_DNA"/>
</dbReference>
<feature type="transmembrane region" description="Helical" evidence="8">
    <location>
        <begin position="205"/>
        <end position="228"/>
    </location>
</feature>
<evidence type="ECO:0000259" key="9">
    <source>
        <dbReference type="PROSITE" id="PS50261"/>
    </source>
</evidence>
<feature type="transmembrane region" description="Helical" evidence="8">
    <location>
        <begin position="56"/>
        <end position="75"/>
    </location>
</feature>
<dbReference type="PANTHER" id="PTHR45620:SF32">
    <property type="entry name" value="DIURETIC HORMONE 31 RECEPTOR, ISOFORM C"/>
    <property type="match status" value="1"/>
</dbReference>
<gene>
    <name evidence="10" type="ORF">RUM44_006846</name>
</gene>
<dbReference type="Gene3D" id="4.10.1240.10">
    <property type="entry name" value="GPCR, family 2, extracellular hormone receptor domain"/>
    <property type="match status" value="1"/>
</dbReference>
<sequence length="347" mass="40123">MLFWVFLFSVHAHKECDSNGSWYKHPETQKPWSNYTTCVDQDDLSVRITINQIYEIGYLISLIALLASLAIYTYFKSLRCCRTTLHIHLFVSFAFNNALWLIWYRFILEDPLVIKENGVACRIFHVVLHYFLMTNYCWMLCEGLYLHTLLVNAFLSEDRLVKWLYVLGWAIPAMAIILYSILRANGEGEEITHCWMNETKYTNVLVVPVFISMVLNLVFLCNIVRVLMTKLRAGPHVGSQRPSRTLLQALRATLLLVPLLGLHYLVTPFRPEKGHAWEFFYEVLSAITASLQGLCVATLFCFCNGEVISQIKRRYQFTVFRNRTNSCTATTVSFIRTTPPMAGEEKV</sequence>
<dbReference type="PRINTS" id="PR00249">
    <property type="entry name" value="GPCRSECRETIN"/>
</dbReference>
<keyword evidence="4" id="KW-0297">G-protein coupled receptor</keyword>
<proteinExistence type="predicted"/>
<protein>
    <recommendedName>
        <fullName evidence="9">G-protein coupled receptors family 2 profile 2 domain-containing protein</fullName>
    </recommendedName>
</protein>
<dbReference type="InterPro" id="IPR050332">
    <property type="entry name" value="GPCR_2"/>
</dbReference>
<dbReference type="InterPro" id="IPR036445">
    <property type="entry name" value="GPCR_2_extracell_dom_sf"/>
</dbReference>
<evidence type="ECO:0000256" key="4">
    <source>
        <dbReference type="ARBA" id="ARBA00023040"/>
    </source>
</evidence>
<dbReference type="InterPro" id="IPR017981">
    <property type="entry name" value="GPCR_2-like_7TM"/>
</dbReference>
<evidence type="ECO:0000256" key="6">
    <source>
        <dbReference type="ARBA" id="ARBA00023170"/>
    </source>
</evidence>
<evidence type="ECO:0000256" key="8">
    <source>
        <dbReference type="SAM" id="Phobius"/>
    </source>
</evidence>
<feature type="transmembrane region" description="Helical" evidence="8">
    <location>
        <begin position="87"/>
        <end position="107"/>
    </location>
</feature>
<dbReference type="Pfam" id="PF00002">
    <property type="entry name" value="7tm_2"/>
    <property type="match status" value="1"/>
</dbReference>
<dbReference type="CDD" id="cd15260">
    <property type="entry name" value="7tmB1_NPR_B4_insect-like"/>
    <property type="match status" value="1"/>
</dbReference>
<evidence type="ECO:0000256" key="5">
    <source>
        <dbReference type="ARBA" id="ARBA00023136"/>
    </source>
</evidence>
<evidence type="ECO:0000313" key="11">
    <source>
        <dbReference type="Proteomes" id="UP001359485"/>
    </source>
</evidence>
<dbReference type="Proteomes" id="UP001359485">
    <property type="component" value="Unassembled WGS sequence"/>
</dbReference>
<keyword evidence="2 8" id="KW-0812">Transmembrane</keyword>
<keyword evidence="7" id="KW-0807">Transducer</keyword>
<dbReference type="InterPro" id="IPR000832">
    <property type="entry name" value="GPCR_2_secretin-like"/>
</dbReference>
<dbReference type="Gene3D" id="1.20.1070.10">
    <property type="entry name" value="Rhodopsin 7-helix transmembrane proteins"/>
    <property type="match status" value="1"/>
</dbReference>
<keyword evidence="6" id="KW-0675">Receptor</keyword>
<feature type="transmembrane region" description="Helical" evidence="8">
    <location>
        <begin position="249"/>
        <end position="267"/>
    </location>
</feature>
<comment type="caution">
    <text evidence="10">The sequence shown here is derived from an EMBL/GenBank/DDBJ whole genome shotgun (WGS) entry which is preliminary data.</text>
</comment>
<feature type="transmembrane region" description="Helical" evidence="8">
    <location>
        <begin position="163"/>
        <end position="182"/>
    </location>
</feature>
<feature type="transmembrane region" description="Helical" evidence="8">
    <location>
        <begin position="127"/>
        <end position="151"/>
    </location>
</feature>
<evidence type="ECO:0000256" key="7">
    <source>
        <dbReference type="ARBA" id="ARBA00023224"/>
    </source>
</evidence>
<keyword evidence="3 8" id="KW-1133">Transmembrane helix</keyword>
<feature type="domain" description="G-protein coupled receptors family 2 profile 2" evidence="9">
    <location>
        <begin position="50"/>
        <end position="304"/>
    </location>
</feature>
<keyword evidence="11" id="KW-1185">Reference proteome</keyword>